<sequence length="95" mass="11096">MHKPKNDEGFLKNTLCSLIWNTEISRWAIYEIKSNSEKGKILKEIIYWFCNNNLSELTFTPENTSWITTRLIELGFDKNSVEQVILLLACKALEN</sequence>
<name>D5X898_THEPJ</name>
<dbReference type="KEGG" id="tjr:TherJR_1971"/>
<evidence type="ECO:0000313" key="2">
    <source>
        <dbReference type="Proteomes" id="UP000002377"/>
    </source>
</evidence>
<reference evidence="1 2" key="1">
    <citation type="submission" date="2010-05" db="EMBL/GenBank/DDBJ databases">
        <title>Complete sequence of Thermincola sp. JR.</title>
        <authorList>
            <consortium name="US DOE Joint Genome Institute"/>
            <person name="Lucas S."/>
            <person name="Copeland A."/>
            <person name="Lapidus A."/>
            <person name="Cheng J.-F."/>
            <person name="Bruce D."/>
            <person name="Goodwin L."/>
            <person name="Pitluck S."/>
            <person name="Chertkov O."/>
            <person name="Detter J.C."/>
            <person name="Han C."/>
            <person name="Tapia R."/>
            <person name="Land M."/>
            <person name="Hauser L."/>
            <person name="Kyrpides N."/>
            <person name="Mikhailova N."/>
            <person name="Hazen T.C."/>
            <person name="Woyke T."/>
        </authorList>
    </citation>
    <scope>NUCLEOTIDE SEQUENCE [LARGE SCALE GENOMIC DNA]</scope>
    <source>
        <strain evidence="1 2">JR</strain>
    </source>
</reference>
<dbReference type="Proteomes" id="UP000002377">
    <property type="component" value="Chromosome"/>
</dbReference>
<proteinExistence type="predicted"/>
<organism evidence="1 2">
    <name type="scientific">Thermincola potens (strain JR)</name>
    <dbReference type="NCBI Taxonomy" id="635013"/>
    <lineage>
        <taxon>Bacteria</taxon>
        <taxon>Bacillati</taxon>
        <taxon>Bacillota</taxon>
        <taxon>Clostridia</taxon>
        <taxon>Eubacteriales</taxon>
        <taxon>Thermincolaceae</taxon>
        <taxon>Thermincola</taxon>
    </lineage>
</organism>
<accession>D5X898</accession>
<dbReference type="RefSeq" id="WP_013120826.1">
    <property type="nucleotide sequence ID" value="NC_014152.1"/>
</dbReference>
<dbReference type="AlphaFoldDB" id="D5X898"/>
<gene>
    <name evidence="1" type="ordered locus">TherJR_1971</name>
</gene>
<dbReference type="EMBL" id="CP002028">
    <property type="protein sequence ID" value="ADG82818.1"/>
    <property type="molecule type" value="Genomic_DNA"/>
</dbReference>
<protein>
    <submittedName>
        <fullName evidence="1">Uncharacterized protein</fullName>
    </submittedName>
</protein>
<evidence type="ECO:0000313" key="1">
    <source>
        <dbReference type="EMBL" id="ADG82818.1"/>
    </source>
</evidence>
<dbReference type="HOGENOM" id="CLU_2371812_0_0_9"/>
<dbReference type="STRING" id="635013.TherJR_1971"/>
<keyword evidence="2" id="KW-1185">Reference proteome</keyword>